<dbReference type="PANTHER" id="PTHR35526:SF3">
    <property type="entry name" value="ANTI-SIGMA-F FACTOR RSBW"/>
    <property type="match status" value="1"/>
</dbReference>
<keyword evidence="1" id="KW-0808">Transferase</keyword>
<evidence type="ECO:0000256" key="1">
    <source>
        <dbReference type="ARBA" id="ARBA00022527"/>
    </source>
</evidence>
<protein>
    <submittedName>
        <fullName evidence="3">ATP-binding protein</fullName>
    </submittedName>
</protein>
<dbReference type="InterPro" id="IPR050267">
    <property type="entry name" value="Anti-sigma-factor_SerPK"/>
</dbReference>
<evidence type="ECO:0000313" key="3">
    <source>
        <dbReference type="EMBL" id="MBS2546919.1"/>
    </source>
</evidence>
<keyword evidence="3" id="KW-0067">ATP-binding</keyword>
<comment type="caution">
    <text evidence="3">The sequence shown here is derived from an EMBL/GenBank/DDBJ whole genome shotgun (WGS) entry which is preliminary data.</text>
</comment>
<gene>
    <name evidence="3" type="ORF">KGQ19_08550</name>
</gene>
<dbReference type="Pfam" id="PF13581">
    <property type="entry name" value="HATPase_c_2"/>
    <property type="match status" value="1"/>
</dbReference>
<proteinExistence type="predicted"/>
<evidence type="ECO:0000313" key="4">
    <source>
        <dbReference type="Proteomes" id="UP000730482"/>
    </source>
</evidence>
<dbReference type="GO" id="GO:0005524">
    <property type="term" value="F:ATP binding"/>
    <property type="evidence" value="ECO:0007669"/>
    <property type="project" value="UniProtKB-KW"/>
</dbReference>
<dbReference type="RefSeq" id="WP_194893288.1">
    <property type="nucleotide sequence ID" value="NZ_JAAFYZ010000020.1"/>
</dbReference>
<keyword evidence="4" id="KW-1185">Reference proteome</keyword>
<accession>A0ABS5KLK1</accession>
<feature type="domain" description="Histidine kinase/HSP90-like ATPase" evidence="2">
    <location>
        <begin position="11"/>
        <end position="117"/>
    </location>
</feature>
<dbReference type="InterPro" id="IPR036890">
    <property type="entry name" value="HATPase_C_sf"/>
</dbReference>
<dbReference type="EMBL" id="JAAFYZ010000020">
    <property type="protein sequence ID" value="MBS2546919.1"/>
    <property type="molecule type" value="Genomic_DNA"/>
</dbReference>
<keyword evidence="1" id="KW-0418">Kinase</keyword>
<keyword evidence="3" id="KW-0547">Nucleotide-binding</keyword>
<dbReference type="Gene3D" id="3.30.565.10">
    <property type="entry name" value="Histidine kinase-like ATPase, C-terminal domain"/>
    <property type="match status" value="1"/>
</dbReference>
<dbReference type="CDD" id="cd16936">
    <property type="entry name" value="HATPase_RsbW-like"/>
    <property type="match status" value="1"/>
</dbReference>
<keyword evidence="1" id="KW-0723">Serine/threonine-protein kinase</keyword>
<evidence type="ECO:0000259" key="2">
    <source>
        <dbReference type="Pfam" id="PF13581"/>
    </source>
</evidence>
<organism evidence="3 4">
    <name type="scientific">Catenulispora pinistramenti</name>
    <dbReference type="NCBI Taxonomy" id="2705254"/>
    <lineage>
        <taxon>Bacteria</taxon>
        <taxon>Bacillati</taxon>
        <taxon>Actinomycetota</taxon>
        <taxon>Actinomycetes</taxon>
        <taxon>Catenulisporales</taxon>
        <taxon>Catenulisporaceae</taxon>
        <taxon>Catenulispora</taxon>
    </lineage>
</organism>
<sequence>MSYWSKSFEGLPEYLTAVREFTRLVAGDREGADVMEMVASELAGNAIQHSESGEPGGKFTLQVAGFPDRWQIRVIDEGGPTVPHICELPSIDSAEDLDYLGDEAEAGRGLAMIAAVSSVWGVIGDQTSRSVWAEILIPGTLRPERHPTVPEQCHWGRERR</sequence>
<dbReference type="PANTHER" id="PTHR35526">
    <property type="entry name" value="ANTI-SIGMA-F FACTOR RSBW-RELATED"/>
    <property type="match status" value="1"/>
</dbReference>
<dbReference type="Proteomes" id="UP000730482">
    <property type="component" value="Unassembled WGS sequence"/>
</dbReference>
<reference evidence="3 4" key="1">
    <citation type="submission" date="2020-02" db="EMBL/GenBank/DDBJ databases">
        <title>Acidophilic actinobacteria isolated from forest soil.</title>
        <authorList>
            <person name="Golinska P."/>
        </authorList>
    </citation>
    <scope>NUCLEOTIDE SEQUENCE [LARGE SCALE GENOMIC DNA]</scope>
    <source>
        <strain evidence="3 4">NL8</strain>
    </source>
</reference>
<dbReference type="InterPro" id="IPR003594">
    <property type="entry name" value="HATPase_dom"/>
</dbReference>
<name>A0ABS5KLK1_9ACTN</name>
<dbReference type="SUPFAM" id="SSF55874">
    <property type="entry name" value="ATPase domain of HSP90 chaperone/DNA topoisomerase II/histidine kinase"/>
    <property type="match status" value="1"/>
</dbReference>